<keyword evidence="2" id="KW-0442">Lipid degradation</keyword>
<organism evidence="6 7">
    <name type="scientific">Knipowitschia caucasica</name>
    <name type="common">Caucasian dwarf goby</name>
    <name type="synonym">Pomatoschistus caucasicus</name>
    <dbReference type="NCBI Taxonomy" id="637954"/>
    <lineage>
        <taxon>Eukaryota</taxon>
        <taxon>Metazoa</taxon>
        <taxon>Chordata</taxon>
        <taxon>Craniata</taxon>
        <taxon>Vertebrata</taxon>
        <taxon>Euteleostomi</taxon>
        <taxon>Actinopterygii</taxon>
        <taxon>Neopterygii</taxon>
        <taxon>Teleostei</taxon>
        <taxon>Neoteleostei</taxon>
        <taxon>Acanthomorphata</taxon>
        <taxon>Gobiaria</taxon>
        <taxon>Gobiiformes</taxon>
        <taxon>Gobioidei</taxon>
        <taxon>Gobiidae</taxon>
        <taxon>Gobiinae</taxon>
        <taxon>Knipowitschia</taxon>
    </lineage>
</organism>
<evidence type="ECO:0000256" key="4">
    <source>
        <dbReference type="SAM" id="SignalP"/>
    </source>
</evidence>
<dbReference type="FunFam" id="3.40.50.1820:FF:000012">
    <property type="entry name" value="Lipase"/>
    <property type="match status" value="1"/>
</dbReference>
<dbReference type="Gene3D" id="1.10.8.20">
    <property type="entry name" value="N-terminal domain of phosphatidylinositol transfer protein sec14p"/>
    <property type="match status" value="1"/>
</dbReference>
<name>A0AAV2L3C2_KNICA</name>
<dbReference type="PRINTS" id="PR00180">
    <property type="entry name" value="CRETINALDHBP"/>
</dbReference>
<dbReference type="SUPFAM" id="SSF52087">
    <property type="entry name" value="CRAL/TRIO domain"/>
    <property type="match status" value="1"/>
</dbReference>
<dbReference type="Proteomes" id="UP001497482">
    <property type="component" value="Chromosome 20"/>
</dbReference>
<evidence type="ECO:0000313" key="6">
    <source>
        <dbReference type="EMBL" id="CAL1594889.1"/>
    </source>
</evidence>
<dbReference type="EMBL" id="OZ035842">
    <property type="protein sequence ID" value="CAL1594889.1"/>
    <property type="molecule type" value="Genomic_DNA"/>
</dbReference>
<dbReference type="SUPFAM" id="SSF53474">
    <property type="entry name" value="alpha/beta-Hydrolases"/>
    <property type="match status" value="1"/>
</dbReference>
<sequence length="718" mass="81249">MKAAHEQSDPRQELRKEREMDSACLLLLIISLSSCTTAAPPPPPHLDPEVHMNISEMIRYWGFPAEDHEVLTEDGYILSLTRIPSSSRGSSGVVLLQHGLLAAGSNWVSNPPESALGFFLSQSGFDVWLSNSRGNTWSRRHRTLRPDQREFWAFSHDEMALSDLPATIHYVLNVTGQPQLYYIGHSQGTTIGFMSFSSLSSVADKVKLFVALAPVATVAFTQSPITKMSVLPECVEWDLFGRRDFLPQSHIVEWFAEHVCTKHSALCGNLFFVLCGFNPGNINMTRTPVYTTHCPAGTSVQNMIHWSQAVKGGKLRAFDYGKQGNEEHYNQTTPPEYDVRQMKVPTAVFSGGRDTLADPKDVALLLPQISNLVFHLHLDQWEHLDFIWGLDAKDKINHPEISQSAATPGSVMAVVSGSYRMVSEEEQALRAKLERLTVKDHGPVFGACAKIPDHTQQKAKDELNETDEKRVSAVKELRSMMAEKAESGDDLHRGVKDTFGEKPDAMLVRFIRARKYDVTRAYDLMKGYVRFRKEYPELFENLTPEAVRSTIEAGYPGILPSRDKHGRVVLLFNIENWDYEEITFDEILRAYCVILEKLLENEETQINGFCIIENFKGFTMQQASGIKPTELKKMVDMLQDSFPARFKAVHFIHQPWYFTTTYNVVKPLMKGKLLERVFVHGDELDNYYKEFDSDILPSEFDGKGSKYDGKATAARLFD</sequence>
<dbReference type="PROSITE" id="PS50191">
    <property type="entry name" value="CRAL_TRIO"/>
    <property type="match status" value="1"/>
</dbReference>
<keyword evidence="7" id="KW-1185">Reference proteome</keyword>
<reference evidence="6 7" key="1">
    <citation type="submission" date="2024-04" db="EMBL/GenBank/DDBJ databases">
        <authorList>
            <person name="Waldvogel A.-M."/>
            <person name="Schoenle A."/>
        </authorList>
    </citation>
    <scope>NUCLEOTIDE SEQUENCE [LARGE SCALE GENOMIC DNA]</scope>
</reference>
<protein>
    <recommendedName>
        <fullName evidence="5">CRAL-TRIO domain-containing protein</fullName>
    </recommendedName>
</protein>
<proteinExistence type="inferred from homology"/>
<dbReference type="Pfam" id="PF03765">
    <property type="entry name" value="CRAL_TRIO_N"/>
    <property type="match status" value="1"/>
</dbReference>
<dbReference type="FunFam" id="3.40.525.10:FF:000002">
    <property type="entry name" value="Alpha-tocopherol transfer protein-like"/>
    <property type="match status" value="1"/>
</dbReference>
<dbReference type="CDD" id="cd00170">
    <property type="entry name" value="SEC14"/>
    <property type="match status" value="1"/>
</dbReference>
<evidence type="ECO:0000256" key="2">
    <source>
        <dbReference type="ARBA" id="ARBA00022963"/>
    </source>
</evidence>
<dbReference type="Gene3D" id="3.40.525.10">
    <property type="entry name" value="CRAL-TRIO lipid binding domain"/>
    <property type="match status" value="1"/>
</dbReference>
<comment type="similarity">
    <text evidence="1">Belongs to the AB hydrolase superfamily. Lipase family.</text>
</comment>
<dbReference type="Gene3D" id="1.20.5.1200">
    <property type="entry name" value="Alpha-tocopherol transfer"/>
    <property type="match status" value="1"/>
</dbReference>
<dbReference type="PANTHER" id="PTHR11005">
    <property type="entry name" value="LYSOSOMAL ACID LIPASE-RELATED"/>
    <property type="match status" value="1"/>
</dbReference>
<evidence type="ECO:0000259" key="5">
    <source>
        <dbReference type="PROSITE" id="PS50191"/>
    </source>
</evidence>
<evidence type="ECO:0000256" key="3">
    <source>
        <dbReference type="ARBA" id="ARBA00023098"/>
    </source>
</evidence>
<dbReference type="SMART" id="SM00516">
    <property type="entry name" value="SEC14"/>
    <property type="match status" value="1"/>
</dbReference>
<feature type="signal peptide" evidence="4">
    <location>
        <begin position="1"/>
        <end position="38"/>
    </location>
</feature>
<dbReference type="SUPFAM" id="SSF46938">
    <property type="entry name" value="CRAL/TRIO N-terminal domain"/>
    <property type="match status" value="1"/>
</dbReference>
<feature type="chain" id="PRO_5043853179" description="CRAL-TRIO domain-containing protein" evidence="4">
    <location>
        <begin position="39"/>
        <end position="718"/>
    </location>
</feature>
<gene>
    <name evidence="6" type="ORF">KC01_LOCUS23801</name>
</gene>
<dbReference type="InterPro" id="IPR011074">
    <property type="entry name" value="CRAL/TRIO_N_dom"/>
</dbReference>
<dbReference type="GO" id="GO:0016042">
    <property type="term" value="P:lipid catabolic process"/>
    <property type="evidence" value="ECO:0007669"/>
    <property type="project" value="UniProtKB-KW"/>
</dbReference>
<dbReference type="Pfam" id="PF00650">
    <property type="entry name" value="CRAL_TRIO"/>
    <property type="match status" value="1"/>
</dbReference>
<dbReference type="InterPro" id="IPR029058">
    <property type="entry name" value="AB_hydrolase_fold"/>
</dbReference>
<dbReference type="SMART" id="SM01100">
    <property type="entry name" value="CRAL_TRIO_N"/>
    <property type="match status" value="1"/>
</dbReference>
<dbReference type="PROSITE" id="PS51257">
    <property type="entry name" value="PROKAR_LIPOPROTEIN"/>
    <property type="match status" value="1"/>
</dbReference>
<accession>A0AAV2L3C2</accession>
<dbReference type="Pfam" id="PF00561">
    <property type="entry name" value="Abhydrolase_1"/>
    <property type="match status" value="1"/>
</dbReference>
<dbReference type="AlphaFoldDB" id="A0AAV2L3C2"/>
<evidence type="ECO:0000313" key="7">
    <source>
        <dbReference type="Proteomes" id="UP001497482"/>
    </source>
</evidence>
<feature type="domain" description="CRAL-TRIO" evidence="5">
    <location>
        <begin position="547"/>
        <end position="708"/>
    </location>
</feature>
<evidence type="ECO:0000256" key="1">
    <source>
        <dbReference type="ARBA" id="ARBA00010701"/>
    </source>
</evidence>
<dbReference type="InterPro" id="IPR000073">
    <property type="entry name" value="AB_hydrolase_1"/>
</dbReference>
<keyword evidence="3" id="KW-0443">Lipid metabolism</keyword>
<dbReference type="InterPro" id="IPR036865">
    <property type="entry name" value="CRAL-TRIO_dom_sf"/>
</dbReference>
<dbReference type="InterPro" id="IPR001251">
    <property type="entry name" value="CRAL-TRIO_dom"/>
</dbReference>
<dbReference type="InterPro" id="IPR036273">
    <property type="entry name" value="CRAL/TRIO_N_dom_sf"/>
</dbReference>
<keyword evidence="4" id="KW-0732">Signal</keyword>
<dbReference type="Gene3D" id="3.40.50.1820">
    <property type="entry name" value="alpha/beta hydrolase"/>
    <property type="match status" value="1"/>
</dbReference>